<dbReference type="NCBIfam" id="TIGR00614">
    <property type="entry name" value="recQ_fam"/>
    <property type="match status" value="1"/>
</dbReference>
<dbReference type="Pfam" id="PF00570">
    <property type="entry name" value="HRDC"/>
    <property type="match status" value="1"/>
</dbReference>
<dbReference type="InterPro" id="IPR004589">
    <property type="entry name" value="DNA_helicase_ATP-dep_RecQ"/>
</dbReference>
<accession>H6L9U6</accession>
<dbReference type="OrthoDB" id="9763310at2"/>
<evidence type="ECO:0000256" key="16">
    <source>
        <dbReference type="NCBIfam" id="TIGR01389"/>
    </source>
</evidence>
<dbReference type="InterPro" id="IPR027417">
    <property type="entry name" value="P-loop_NTPase"/>
</dbReference>
<dbReference type="SMART" id="SM00490">
    <property type="entry name" value="HELICc"/>
    <property type="match status" value="1"/>
</dbReference>
<dbReference type="InterPro" id="IPR036390">
    <property type="entry name" value="WH_DNA-bd_sf"/>
</dbReference>
<protein>
    <recommendedName>
        <fullName evidence="16">DNA helicase RecQ</fullName>
        <ecNumber evidence="16">5.6.2.4</ecNumber>
    </recommendedName>
</protein>
<dbReference type="GO" id="GO:0009378">
    <property type="term" value="F:four-way junction helicase activity"/>
    <property type="evidence" value="ECO:0007669"/>
    <property type="project" value="TreeGrafter"/>
</dbReference>
<dbReference type="SUPFAM" id="SSF52540">
    <property type="entry name" value="P-loop containing nucleoside triphosphate hydrolases"/>
    <property type="match status" value="1"/>
</dbReference>
<dbReference type="PANTHER" id="PTHR13710">
    <property type="entry name" value="DNA HELICASE RECQ FAMILY MEMBER"/>
    <property type="match status" value="1"/>
</dbReference>
<dbReference type="GO" id="GO:0005737">
    <property type="term" value="C:cytoplasm"/>
    <property type="evidence" value="ECO:0007669"/>
    <property type="project" value="TreeGrafter"/>
</dbReference>
<dbReference type="SMART" id="SM00487">
    <property type="entry name" value="DEXDc"/>
    <property type="match status" value="1"/>
</dbReference>
<dbReference type="CDD" id="cd17920">
    <property type="entry name" value="DEXHc_RecQ"/>
    <property type="match status" value="1"/>
</dbReference>
<dbReference type="GO" id="GO:0046872">
    <property type="term" value="F:metal ion binding"/>
    <property type="evidence" value="ECO:0007669"/>
    <property type="project" value="UniProtKB-KW"/>
</dbReference>
<keyword evidence="4" id="KW-0479">Metal-binding</keyword>
<keyword evidence="14" id="KW-0413">Isomerase</keyword>
<comment type="cofactor">
    <cofactor evidence="2">
        <name>Zn(2+)</name>
        <dbReference type="ChEBI" id="CHEBI:29105"/>
    </cofactor>
</comment>
<dbReference type="SMART" id="SM00956">
    <property type="entry name" value="RQC"/>
    <property type="match status" value="1"/>
</dbReference>
<evidence type="ECO:0000256" key="12">
    <source>
        <dbReference type="ARBA" id="ARBA00023172"/>
    </source>
</evidence>
<proteinExistence type="inferred from homology"/>
<dbReference type="GO" id="GO:0005524">
    <property type="term" value="F:ATP binding"/>
    <property type="evidence" value="ECO:0007669"/>
    <property type="project" value="UniProtKB-KW"/>
</dbReference>
<dbReference type="InterPro" id="IPR002121">
    <property type="entry name" value="HRDC_dom"/>
</dbReference>
<comment type="similarity">
    <text evidence="3">Belongs to the helicase family. RecQ subfamily.</text>
</comment>
<dbReference type="GO" id="GO:0009432">
    <property type="term" value="P:SOS response"/>
    <property type="evidence" value="ECO:0007669"/>
    <property type="project" value="UniProtKB-UniRule"/>
</dbReference>
<comment type="catalytic activity">
    <reaction evidence="15">
        <text>Couples ATP hydrolysis with the unwinding of duplex DNA by translocating in the 3'-5' direction.</text>
        <dbReference type="EC" id="5.6.2.4"/>
    </reaction>
</comment>
<dbReference type="InterPro" id="IPR014001">
    <property type="entry name" value="Helicase_ATP-bd"/>
</dbReference>
<dbReference type="InterPro" id="IPR032284">
    <property type="entry name" value="RecQ_Zn-bd"/>
</dbReference>
<dbReference type="InterPro" id="IPR006293">
    <property type="entry name" value="DNA_helicase_ATP-dep_RecQ_bac"/>
</dbReference>
<dbReference type="Pfam" id="PF16124">
    <property type="entry name" value="RecQ_Zn_bind"/>
    <property type="match status" value="1"/>
</dbReference>
<keyword evidence="5" id="KW-0547">Nucleotide-binding</keyword>
<evidence type="ECO:0000313" key="21">
    <source>
        <dbReference type="Proteomes" id="UP000007519"/>
    </source>
</evidence>
<evidence type="ECO:0000256" key="9">
    <source>
        <dbReference type="ARBA" id="ARBA00022833"/>
    </source>
</evidence>
<reference evidence="20 21" key="1">
    <citation type="journal article" date="2012" name="Stand. Genomic Sci.">
        <title>Complete genome sequencing and analysis of Saprospira grandis str. Lewin, a predatory marine bacterium.</title>
        <authorList>
            <person name="Saw J.H."/>
            <person name="Yuryev A."/>
            <person name="Kanbe M."/>
            <person name="Hou S."/>
            <person name="Young A.G."/>
            <person name="Aizawa S."/>
            <person name="Alam M."/>
        </authorList>
    </citation>
    <scope>NUCLEOTIDE SEQUENCE [LARGE SCALE GENOMIC DNA]</scope>
    <source>
        <strain evidence="20 21">Lewin</strain>
    </source>
</reference>
<dbReference type="KEGG" id="sgn:SGRA_1574"/>
<gene>
    <name evidence="20" type="primary">recQ</name>
    <name evidence="20" type="ordered locus">SGRA_1574</name>
</gene>
<keyword evidence="12" id="KW-0233">DNA recombination</keyword>
<dbReference type="GO" id="GO:0030894">
    <property type="term" value="C:replisome"/>
    <property type="evidence" value="ECO:0007669"/>
    <property type="project" value="TreeGrafter"/>
</dbReference>
<evidence type="ECO:0000256" key="3">
    <source>
        <dbReference type="ARBA" id="ARBA00005446"/>
    </source>
</evidence>
<dbReference type="Gene3D" id="3.40.50.300">
    <property type="entry name" value="P-loop containing nucleotide triphosphate hydrolases"/>
    <property type="match status" value="2"/>
</dbReference>
<dbReference type="Gene3D" id="1.10.10.1390">
    <property type="entry name" value="ATP-dependent DNA helicase RecQ"/>
    <property type="match status" value="1"/>
</dbReference>
<dbReference type="InterPro" id="IPR001650">
    <property type="entry name" value="Helicase_C-like"/>
</dbReference>
<dbReference type="InterPro" id="IPR044876">
    <property type="entry name" value="HRDC_dom_sf"/>
</dbReference>
<dbReference type="InterPro" id="IPR048671">
    <property type="entry name" value="RecQ-1-like_HTH"/>
</dbReference>
<dbReference type="PANTHER" id="PTHR13710:SF105">
    <property type="entry name" value="ATP-DEPENDENT DNA HELICASE Q1"/>
    <property type="match status" value="1"/>
</dbReference>
<evidence type="ECO:0000256" key="13">
    <source>
        <dbReference type="ARBA" id="ARBA00023204"/>
    </source>
</evidence>
<evidence type="ECO:0000256" key="6">
    <source>
        <dbReference type="ARBA" id="ARBA00022763"/>
    </source>
</evidence>
<dbReference type="Pfam" id="PF21220">
    <property type="entry name" value="RecQ-1-like_HTH"/>
    <property type="match status" value="1"/>
</dbReference>
<keyword evidence="9" id="KW-0862">Zinc</keyword>
<dbReference type="STRING" id="984262.SGRA_1574"/>
<evidence type="ECO:0000259" key="17">
    <source>
        <dbReference type="PROSITE" id="PS50967"/>
    </source>
</evidence>
<dbReference type="InterPro" id="IPR011545">
    <property type="entry name" value="DEAD/DEAH_box_helicase_dom"/>
</dbReference>
<dbReference type="SUPFAM" id="SSF47819">
    <property type="entry name" value="HRDC-like"/>
    <property type="match status" value="1"/>
</dbReference>
<evidence type="ECO:0000256" key="8">
    <source>
        <dbReference type="ARBA" id="ARBA00022806"/>
    </source>
</evidence>
<feature type="domain" description="Helicase C-terminal" evidence="19">
    <location>
        <begin position="225"/>
        <end position="377"/>
    </location>
</feature>
<dbReference type="HOGENOM" id="CLU_001103_14_3_10"/>
<dbReference type="GO" id="GO:0006281">
    <property type="term" value="P:DNA repair"/>
    <property type="evidence" value="ECO:0007669"/>
    <property type="project" value="UniProtKB-KW"/>
</dbReference>
<dbReference type="SMART" id="SM00341">
    <property type="entry name" value="HRDC"/>
    <property type="match status" value="1"/>
</dbReference>
<dbReference type="CDD" id="cd18794">
    <property type="entry name" value="SF2_C_RecQ"/>
    <property type="match status" value="1"/>
</dbReference>
<dbReference type="PROSITE" id="PS50967">
    <property type="entry name" value="HRDC"/>
    <property type="match status" value="1"/>
</dbReference>
<dbReference type="NCBIfam" id="TIGR01389">
    <property type="entry name" value="recQ"/>
    <property type="match status" value="1"/>
</dbReference>
<dbReference type="Gene3D" id="1.10.150.80">
    <property type="entry name" value="HRDC domain"/>
    <property type="match status" value="1"/>
</dbReference>
<evidence type="ECO:0000256" key="4">
    <source>
        <dbReference type="ARBA" id="ARBA00022723"/>
    </source>
</evidence>
<evidence type="ECO:0000256" key="1">
    <source>
        <dbReference type="ARBA" id="ARBA00001946"/>
    </source>
</evidence>
<dbReference type="InterPro" id="IPR018982">
    <property type="entry name" value="RQC_domain"/>
</dbReference>
<evidence type="ECO:0000313" key="20">
    <source>
        <dbReference type="EMBL" id="AFC24309.1"/>
    </source>
</evidence>
<evidence type="ECO:0000256" key="7">
    <source>
        <dbReference type="ARBA" id="ARBA00022801"/>
    </source>
</evidence>
<evidence type="ECO:0000256" key="5">
    <source>
        <dbReference type="ARBA" id="ARBA00022741"/>
    </source>
</evidence>
<dbReference type="Pfam" id="PF00271">
    <property type="entry name" value="Helicase_C"/>
    <property type="match status" value="1"/>
</dbReference>
<dbReference type="AlphaFoldDB" id="H6L9U6"/>
<keyword evidence="11" id="KW-0238">DNA-binding</keyword>
<dbReference type="Pfam" id="PF00270">
    <property type="entry name" value="DEAD"/>
    <property type="match status" value="1"/>
</dbReference>
<evidence type="ECO:0000259" key="19">
    <source>
        <dbReference type="PROSITE" id="PS51194"/>
    </source>
</evidence>
<keyword evidence="7 20" id="KW-0378">Hydrolase</keyword>
<keyword evidence="13" id="KW-0234">DNA repair</keyword>
<evidence type="ECO:0000256" key="14">
    <source>
        <dbReference type="ARBA" id="ARBA00023235"/>
    </source>
</evidence>
<keyword evidence="8 20" id="KW-0347">Helicase</keyword>
<dbReference type="GO" id="GO:0006310">
    <property type="term" value="P:DNA recombination"/>
    <property type="evidence" value="ECO:0007669"/>
    <property type="project" value="UniProtKB-UniRule"/>
</dbReference>
<evidence type="ECO:0000256" key="15">
    <source>
        <dbReference type="ARBA" id="ARBA00034617"/>
    </source>
</evidence>
<evidence type="ECO:0000256" key="2">
    <source>
        <dbReference type="ARBA" id="ARBA00001947"/>
    </source>
</evidence>
<dbReference type="InterPro" id="IPR036388">
    <property type="entry name" value="WH-like_DNA-bd_sf"/>
</dbReference>
<dbReference type="RefSeq" id="WP_015691945.1">
    <property type="nucleotide sequence ID" value="NC_016940.1"/>
</dbReference>
<keyword evidence="10" id="KW-0067">ATP-binding</keyword>
<dbReference type="EMBL" id="CP002831">
    <property type="protein sequence ID" value="AFC24309.1"/>
    <property type="molecule type" value="Genomic_DNA"/>
</dbReference>
<dbReference type="PROSITE" id="PS51192">
    <property type="entry name" value="HELICASE_ATP_BIND_1"/>
    <property type="match status" value="1"/>
</dbReference>
<evidence type="ECO:0000256" key="11">
    <source>
        <dbReference type="ARBA" id="ARBA00023125"/>
    </source>
</evidence>
<dbReference type="eggNOG" id="COG0514">
    <property type="taxonomic scope" value="Bacteria"/>
</dbReference>
<dbReference type="GO" id="GO:0043590">
    <property type="term" value="C:bacterial nucleoid"/>
    <property type="evidence" value="ECO:0007669"/>
    <property type="project" value="TreeGrafter"/>
</dbReference>
<name>H6L9U6_SAPGL</name>
<keyword evidence="6" id="KW-0227">DNA damage</keyword>
<dbReference type="Gene3D" id="1.10.10.10">
    <property type="entry name" value="Winged helix-like DNA-binding domain superfamily/Winged helix DNA-binding domain"/>
    <property type="match status" value="1"/>
</dbReference>
<feature type="domain" description="Helicase ATP-binding" evidence="18">
    <location>
        <begin position="29"/>
        <end position="201"/>
    </location>
</feature>
<feature type="domain" description="HRDC" evidence="17">
    <location>
        <begin position="539"/>
        <end position="619"/>
    </location>
</feature>
<organism evidence="20 21">
    <name type="scientific">Saprospira grandis (strain Lewin)</name>
    <dbReference type="NCBI Taxonomy" id="984262"/>
    <lineage>
        <taxon>Bacteria</taxon>
        <taxon>Pseudomonadati</taxon>
        <taxon>Bacteroidota</taxon>
        <taxon>Saprospiria</taxon>
        <taxon>Saprospirales</taxon>
        <taxon>Saprospiraceae</taxon>
        <taxon>Saprospira</taxon>
    </lineage>
</organism>
<dbReference type="PROSITE" id="PS51194">
    <property type="entry name" value="HELICASE_CTER"/>
    <property type="match status" value="1"/>
</dbReference>
<dbReference type="Proteomes" id="UP000007519">
    <property type="component" value="Chromosome"/>
</dbReference>
<dbReference type="GO" id="GO:0003677">
    <property type="term" value="F:DNA binding"/>
    <property type="evidence" value="ECO:0007669"/>
    <property type="project" value="UniProtKB-KW"/>
</dbReference>
<dbReference type="GO" id="GO:0043138">
    <property type="term" value="F:3'-5' DNA helicase activity"/>
    <property type="evidence" value="ECO:0007669"/>
    <property type="project" value="UniProtKB-EC"/>
</dbReference>
<dbReference type="SUPFAM" id="SSF46785">
    <property type="entry name" value="Winged helix' DNA-binding domain"/>
    <property type="match status" value="1"/>
</dbReference>
<evidence type="ECO:0000259" key="18">
    <source>
        <dbReference type="PROSITE" id="PS51192"/>
    </source>
</evidence>
<dbReference type="FunFam" id="3.40.50.300:FF:001975">
    <property type="entry name" value="ATP-dependent DNA helicase"/>
    <property type="match status" value="1"/>
</dbReference>
<dbReference type="InterPro" id="IPR010997">
    <property type="entry name" value="HRDC-like_sf"/>
</dbReference>
<dbReference type="EC" id="5.6.2.4" evidence="16"/>
<keyword evidence="21" id="KW-1185">Reference proteome</keyword>
<sequence>MTVKDRSLTTALKKYFGFEQFKGQQEEIIQSILSGQDTFVIMPTGGGKSLCYQLPALLSEGTAIVVSPLIALMKNQVDAVRSYAESDQVAHFLNSSLSRAKVKEVKQDIVSGATKLLYIAPETLTKEDTLRFLSQIKVSFVAVDEAHCISEWGHDFRPEYRRIRSMIENIEQEIPIIALTATATPKVRMDIVKTLRLEEPREFMDSFNRDNLFYEVQPKGKKEDVLRRIVQFIKDKAPNESGIIYVQNRKTTEEVAKVLSVNDIKAAPYHAGLEAKLRSDTQDAFLMEKVDVIVATIAFGMGIDKPDVRFVIHYDIPKSIENYYQETGRAGRDGQHAHCLTFYSYKDILRLEKFLRDKPVAEREMGAQLLAEMIAYAETTACRRRFLLHYFGEKYKDEVCRRDQMCDNCKKQHPTENAKEALQLLLQVVKDLHEQLQAKELLDFLLGEKTQSILDFKYEKHELFGKGKDKDRHYWNSVLRQGLLNDYLKKDIEDYGILRVAEAGHEFLAQPKLFEISLNHNFAQEMQDMEEEREQNASSTLDPQLLKILLDLRKQVARKKNVPPFVVFQKVSLEEMATQYPFTIEEMKNISGVSEGKARRYGRNFLATIKDYVEENNIIRPVDFIIKSVARKSKSKVTIIQSIDRKMPFEDIADSLGIRMDELLQELYMIINAGTKLNIDYYIEDILDEGVQEDIEDYFMQAETDNLDTAFEELKEDDISLEEIELYRLKFLSDNAN</sequence>
<dbReference type="GO" id="GO:0016787">
    <property type="term" value="F:hydrolase activity"/>
    <property type="evidence" value="ECO:0007669"/>
    <property type="project" value="UniProtKB-KW"/>
</dbReference>
<dbReference type="GO" id="GO:0006260">
    <property type="term" value="P:DNA replication"/>
    <property type="evidence" value="ECO:0007669"/>
    <property type="project" value="InterPro"/>
</dbReference>
<evidence type="ECO:0000256" key="10">
    <source>
        <dbReference type="ARBA" id="ARBA00022840"/>
    </source>
</evidence>
<comment type="cofactor">
    <cofactor evidence="1">
        <name>Mg(2+)</name>
        <dbReference type="ChEBI" id="CHEBI:18420"/>
    </cofactor>
</comment>
<dbReference type="FunFam" id="3.40.50.300:FF:001051">
    <property type="entry name" value="ATP-dependent DNA helicase RecQ"/>
    <property type="match status" value="1"/>
</dbReference>
<dbReference type="Pfam" id="PF09382">
    <property type="entry name" value="RQC"/>
    <property type="match status" value="1"/>
</dbReference>